<organism evidence="3 4">
    <name type="scientific">Fonsecaea erecta</name>
    <dbReference type="NCBI Taxonomy" id="1367422"/>
    <lineage>
        <taxon>Eukaryota</taxon>
        <taxon>Fungi</taxon>
        <taxon>Dikarya</taxon>
        <taxon>Ascomycota</taxon>
        <taxon>Pezizomycotina</taxon>
        <taxon>Eurotiomycetes</taxon>
        <taxon>Chaetothyriomycetidae</taxon>
        <taxon>Chaetothyriales</taxon>
        <taxon>Herpotrichiellaceae</taxon>
        <taxon>Fonsecaea</taxon>
    </lineage>
</organism>
<feature type="compositionally biased region" description="Polar residues" evidence="1">
    <location>
        <begin position="47"/>
        <end position="62"/>
    </location>
</feature>
<dbReference type="RefSeq" id="XP_018694930.1">
    <property type="nucleotide sequence ID" value="XM_018835280.1"/>
</dbReference>
<evidence type="ECO:0000256" key="1">
    <source>
        <dbReference type="SAM" id="MobiDB-lite"/>
    </source>
</evidence>
<dbReference type="OrthoDB" id="4148123at2759"/>
<name>A0A178ZQV9_9EURO</name>
<sequence>MSNPPANPGFQHVGPHQADFHTLGTADLDHYQPYASGPGQHAPSASPPLSDTQLASDRTSPTLGLHSLSSQSQSPATAGTYSEYVSPAPERADSPVEKERYLEPVAYYPPYSEGPSTIPPTESSLAHSDRASKDKPFYKRWLWIILALILVVAIAVAVPCGVVFGTKKHHSSPTPATSPTPPPPSNHTSSIVPTTPATTSSIPQPTGNPQYAIGPQLSPLYASKDGAFNGTGIAIAAANPGVDSSIFVFYQDFTGAIQFEKSDPADGEASWNPLYQVNQGAPRALNATPLATAAYVNDTVATWHLFYIDENYIMRQRILTNSSGYVPTWTSGPLDDLKLEVNHADTIGMQVCYWGNFYGDATDTYTDGLNGTDPAGAPQTGMHLWFADTNSSFRQFDWTNRSAQWTEVTDHAWDNLDGHAGVGCQTWESGTTEYVFFVNENHTINMWWKDNNFSASNIPTPEHPVGKWTLAPGVNITDVHPSSTLSYTNYLVYQGVDGTVQGSNILFAGPNGTAPEDTITSPTDYFVVDDSDTQQSISAISCTHLCNTAVQTESKGVLLIVLFQVFGDDIQQYNRDGSGGPWYVGPAAVIGNETAS</sequence>
<evidence type="ECO:0000256" key="2">
    <source>
        <dbReference type="SAM" id="Phobius"/>
    </source>
</evidence>
<dbReference type="SUPFAM" id="SSF89372">
    <property type="entry name" value="Fucose-specific lectin"/>
    <property type="match status" value="1"/>
</dbReference>
<feature type="region of interest" description="Disordered" evidence="1">
    <location>
        <begin position="1"/>
        <end position="98"/>
    </location>
</feature>
<gene>
    <name evidence="3" type="ORF">AYL99_03766</name>
</gene>
<protein>
    <recommendedName>
        <fullName evidence="5">Fucose-specific lectin</fullName>
    </recommendedName>
</protein>
<accession>A0A178ZQV9</accession>
<keyword evidence="2" id="KW-0472">Membrane</keyword>
<dbReference type="AlphaFoldDB" id="A0A178ZQV9"/>
<feature type="compositionally biased region" description="Pro residues" evidence="1">
    <location>
        <begin position="176"/>
        <end position="185"/>
    </location>
</feature>
<dbReference type="Proteomes" id="UP000078343">
    <property type="component" value="Unassembled WGS sequence"/>
</dbReference>
<keyword evidence="2" id="KW-0812">Transmembrane</keyword>
<feature type="region of interest" description="Disordered" evidence="1">
    <location>
        <begin position="168"/>
        <end position="209"/>
    </location>
</feature>
<feature type="compositionally biased region" description="Polar residues" evidence="1">
    <location>
        <begin position="191"/>
        <end position="209"/>
    </location>
</feature>
<dbReference type="Gene3D" id="2.120.10.70">
    <property type="entry name" value="Fucose-specific lectin"/>
    <property type="match status" value="1"/>
</dbReference>
<dbReference type="GeneID" id="30007935"/>
<feature type="transmembrane region" description="Helical" evidence="2">
    <location>
        <begin position="141"/>
        <end position="164"/>
    </location>
</feature>
<keyword evidence="2" id="KW-1133">Transmembrane helix</keyword>
<proteinExistence type="predicted"/>
<evidence type="ECO:0000313" key="3">
    <source>
        <dbReference type="EMBL" id="OAP61563.1"/>
    </source>
</evidence>
<comment type="caution">
    <text evidence="3">The sequence shown here is derived from an EMBL/GenBank/DDBJ whole genome shotgun (WGS) entry which is preliminary data.</text>
</comment>
<dbReference type="EMBL" id="LVYI01000003">
    <property type="protein sequence ID" value="OAP61563.1"/>
    <property type="molecule type" value="Genomic_DNA"/>
</dbReference>
<keyword evidence="4" id="KW-1185">Reference proteome</keyword>
<evidence type="ECO:0008006" key="5">
    <source>
        <dbReference type="Google" id="ProtNLM"/>
    </source>
</evidence>
<reference evidence="3 4" key="1">
    <citation type="submission" date="2016-04" db="EMBL/GenBank/DDBJ databases">
        <title>Draft genome of Fonsecaea erecta CBS 125763.</title>
        <authorList>
            <person name="Weiss V.A."/>
            <person name="Vicente V.A."/>
            <person name="Raittz R.T."/>
            <person name="Moreno L.F."/>
            <person name="De Souza E.M."/>
            <person name="Pedrosa F.O."/>
            <person name="Steffens M.B."/>
            <person name="Faoro H."/>
            <person name="Tadra-Sfeir M.Z."/>
            <person name="Najafzadeh M.J."/>
            <person name="Felipe M.S."/>
            <person name="Teixeira M."/>
            <person name="Sun J."/>
            <person name="Xi L."/>
            <person name="Gomes R."/>
            <person name="De Azevedo C.M."/>
            <person name="Salgado C.G."/>
            <person name="Da Silva M.B."/>
            <person name="Nascimento M.F."/>
            <person name="Queiroz-Telles F."/>
            <person name="Attili D.S."/>
            <person name="Gorbushina A."/>
        </authorList>
    </citation>
    <scope>NUCLEOTIDE SEQUENCE [LARGE SCALE GENOMIC DNA]</scope>
    <source>
        <strain evidence="3 4">CBS 125763</strain>
    </source>
</reference>
<dbReference type="STRING" id="1367422.A0A178ZQV9"/>
<feature type="compositionally biased region" description="Low complexity" evidence="1">
    <location>
        <begin position="65"/>
        <end position="74"/>
    </location>
</feature>
<evidence type="ECO:0000313" key="4">
    <source>
        <dbReference type="Proteomes" id="UP000078343"/>
    </source>
</evidence>